<dbReference type="InterPro" id="IPR003439">
    <property type="entry name" value="ABC_transporter-like_ATP-bd"/>
</dbReference>
<evidence type="ECO:0000256" key="5">
    <source>
        <dbReference type="ARBA" id="ARBA00022519"/>
    </source>
</evidence>
<proteinExistence type="inferred from homology"/>
<keyword evidence="4" id="KW-1003">Cell membrane</keyword>
<name>A0A2M9F0F9_9BACL</name>
<feature type="domain" description="ABC transporter" evidence="10">
    <location>
        <begin position="7"/>
        <end position="262"/>
    </location>
</feature>
<dbReference type="InterPro" id="IPR050388">
    <property type="entry name" value="ABC_Ni/Peptide_Import"/>
</dbReference>
<evidence type="ECO:0000259" key="10">
    <source>
        <dbReference type="PROSITE" id="PS50893"/>
    </source>
</evidence>
<keyword evidence="3" id="KW-0813">Transport</keyword>
<keyword evidence="7 11" id="KW-0067">ATP-binding</keyword>
<keyword evidence="12" id="KW-1185">Reference proteome</keyword>
<dbReference type="InterPro" id="IPR013563">
    <property type="entry name" value="Oligopep_ABC_C"/>
</dbReference>
<dbReference type="Gene3D" id="3.40.50.300">
    <property type="entry name" value="P-loop containing nucleotide triphosphate hydrolases"/>
    <property type="match status" value="1"/>
</dbReference>
<dbReference type="FunFam" id="3.40.50.300:FF:000016">
    <property type="entry name" value="Oligopeptide ABC transporter ATP-binding component"/>
    <property type="match status" value="1"/>
</dbReference>
<dbReference type="GO" id="GO:0016887">
    <property type="term" value="F:ATP hydrolysis activity"/>
    <property type="evidence" value="ECO:0007669"/>
    <property type="project" value="InterPro"/>
</dbReference>
<keyword evidence="5" id="KW-0997">Cell inner membrane</keyword>
<protein>
    <submittedName>
        <fullName evidence="11">Peptide ABC transporter ATP-binding protein</fullName>
    </submittedName>
</protein>
<dbReference type="CDD" id="cd03257">
    <property type="entry name" value="ABC_NikE_OppD_transporters"/>
    <property type="match status" value="1"/>
</dbReference>
<comment type="subcellular location">
    <subcellularLocation>
        <location evidence="1">Cell membrane</location>
        <topology evidence="1">Peripheral membrane protein</topology>
    </subcellularLocation>
</comment>
<evidence type="ECO:0000256" key="4">
    <source>
        <dbReference type="ARBA" id="ARBA00022475"/>
    </source>
</evidence>
<gene>
    <name evidence="11" type="ORF">CQS04_07255</name>
</gene>
<dbReference type="Pfam" id="PF00005">
    <property type="entry name" value="ABC_tran"/>
    <property type="match status" value="1"/>
</dbReference>
<dbReference type="Pfam" id="PF08352">
    <property type="entry name" value="oligo_HPY"/>
    <property type="match status" value="1"/>
</dbReference>
<dbReference type="NCBIfam" id="TIGR01727">
    <property type="entry name" value="oligo_HPY"/>
    <property type="match status" value="1"/>
</dbReference>
<evidence type="ECO:0000256" key="2">
    <source>
        <dbReference type="ARBA" id="ARBA00005417"/>
    </source>
</evidence>
<evidence type="ECO:0000256" key="8">
    <source>
        <dbReference type="ARBA" id="ARBA00022967"/>
    </source>
</evidence>
<keyword evidence="9" id="KW-0472">Membrane</keyword>
<evidence type="ECO:0000313" key="11">
    <source>
        <dbReference type="EMBL" id="PJK16944.1"/>
    </source>
</evidence>
<keyword evidence="6" id="KW-0547">Nucleotide-binding</keyword>
<dbReference type="AlphaFoldDB" id="A0A2M9F0F9"/>
<evidence type="ECO:0000256" key="6">
    <source>
        <dbReference type="ARBA" id="ARBA00022741"/>
    </source>
</evidence>
<comment type="caution">
    <text evidence="11">The sequence shown here is derived from an EMBL/GenBank/DDBJ whole genome shotgun (WGS) entry which is preliminary data.</text>
</comment>
<dbReference type="InterPro" id="IPR003593">
    <property type="entry name" value="AAA+_ATPase"/>
</dbReference>
<dbReference type="PROSITE" id="PS50893">
    <property type="entry name" value="ABC_TRANSPORTER_2"/>
    <property type="match status" value="1"/>
</dbReference>
<dbReference type="GO" id="GO:0015833">
    <property type="term" value="P:peptide transport"/>
    <property type="evidence" value="ECO:0007669"/>
    <property type="project" value="InterPro"/>
</dbReference>
<evidence type="ECO:0000256" key="7">
    <source>
        <dbReference type="ARBA" id="ARBA00022840"/>
    </source>
</evidence>
<dbReference type="PANTHER" id="PTHR43297">
    <property type="entry name" value="OLIGOPEPTIDE TRANSPORT ATP-BINDING PROTEIN APPD"/>
    <property type="match status" value="1"/>
</dbReference>
<dbReference type="OrthoDB" id="47989at2"/>
<dbReference type="GO" id="GO:0005886">
    <property type="term" value="C:plasma membrane"/>
    <property type="evidence" value="ECO:0007669"/>
    <property type="project" value="UniProtKB-SubCell"/>
</dbReference>
<dbReference type="InterPro" id="IPR017871">
    <property type="entry name" value="ABC_transporter-like_CS"/>
</dbReference>
<sequence length="331" mass="36878">METTPLLEIENLSISFKTKRGYLKAVNDASLVIHEHESVALIGESGCGKTTLSTAIVDILPLGARVTEGEILYKQSDGNTVDLLTLKKKKFRTLLWSQIAMMFQASQSSFNPVKKVRMDFIDAAKAHHPRMTEKEILKKSEKLLTLVMLDAERVLNAYPHELSGGMKQRALLALALLLEPKLVILDEPTTALDLLTQEKVVALLNELKEEFSFSYLFVTHDLSIVSELADRVVTMYAGRIIETAPVASFFQQPKHPYSRGLIDAMPKLALEQGELVSIPGTPPDLIEQTSGCPFAPRCHRKSSLCTEQMPPMTTSQDSQHEYACWHPYLGV</sequence>
<evidence type="ECO:0000256" key="9">
    <source>
        <dbReference type="ARBA" id="ARBA00023136"/>
    </source>
</evidence>
<dbReference type="Proteomes" id="UP000228680">
    <property type="component" value="Unassembled WGS sequence"/>
</dbReference>
<dbReference type="GO" id="GO:0005524">
    <property type="term" value="F:ATP binding"/>
    <property type="evidence" value="ECO:0007669"/>
    <property type="project" value="UniProtKB-KW"/>
</dbReference>
<dbReference type="PROSITE" id="PS00211">
    <property type="entry name" value="ABC_TRANSPORTER_1"/>
    <property type="match status" value="1"/>
</dbReference>
<evidence type="ECO:0000256" key="1">
    <source>
        <dbReference type="ARBA" id="ARBA00004202"/>
    </source>
</evidence>
<evidence type="ECO:0000313" key="12">
    <source>
        <dbReference type="Proteomes" id="UP000228680"/>
    </source>
</evidence>
<reference evidence="11 12" key="1">
    <citation type="submission" date="2017-10" db="EMBL/GenBank/DDBJ databases">
        <title>Draft genome of Chryseomicrobium casticus sp. nov.</title>
        <authorList>
            <person name="Chakraborty R."/>
            <person name="Saha T."/>
        </authorList>
    </citation>
    <scope>NUCLEOTIDE SEQUENCE [LARGE SCALE GENOMIC DNA]</scope>
    <source>
        <strain evidence="11 12">ET03</strain>
    </source>
</reference>
<dbReference type="PANTHER" id="PTHR43297:SF14">
    <property type="entry name" value="ATPASE AAA-TYPE CORE DOMAIN-CONTAINING PROTEIN"/>
    <property type="match status" value="1"/>
</dbReference>
<organism evidence="11 12">
    <name type="scientific">Chryseomicrobium excrementi</name>
    <dbReference type="NCBI Taxonomy" id="2041346"/>
    <lineage>
        <taxon>Bacteria</taxon>
        <taxon>Bacillati</taxon>
        <taxon>Bacillota</taxon>
        <taxon>Bacilli</taxon>
        <taxon>Bacillales</taxon>
        <taxon>Caryophanaceae</taxon>
        <taxon>Chryseomicrobium</taxon>
    </lineage>
</organism>
<comment type="similarity">
    <text evidence="2">Belongs to the ABC transporter superfamily.</text>
</comment>
<accession>A0A2M9F0F9</accession>
<dbReference type="SUPFAM" id="SSF52540">
    <property type="entry name" value="P-loop containing nucleoside triphosphate hydrolases"/>
    <property type="match status" value="1"/>
</dbReference>
<evidence type="ECO:0000256" key="3">
    <source>
        <dbReference type="ARBA" id="ARBA00022448"/>
    </source>
</evidence>
<dbReference type="SMART" id="SM00382">
    <property type="entry name" value="AAA"/>
    <property type="match status" value="1"/>
</dbReference>
<keyword evidence="8" id="KW-1278">Translocase</keyword>
<dbReference type="RefSeq" id="WP_100353490.1">
    <property type="nucleotide sequence ID" value="NZ_PCGR01000002.1"/>
</dbReference>
<dbReference type="EMBL" id="PCGR01000002">
    <property type="protein sequence ID" value="PJK16944.1"/>
    <property type="molecule type" value="Genomic_DNA"/>
</dbReference>
<dbReference type="InterPro" id="IPR027417">
    <property type="entry name" value="P-loop_NTPase"/>
</dbReference>